<feature type="region of interest" description="Disordered" evidence="1">
    <location>
        <begin position="622"/>
        <end position="669"/>
    </location>
</feature>
<feature type="compositionally biased region" description="Basic residues" evidence="1">
    <location>
        <begin position="115"/>
        <end position="132"/>
    </location>
</feature>
<feature type="compositionally biased region" description="Low complexity" evidence="1">
    <location>
        <begin position="360"/>
        <end position="375"/>
    </location>
</feature>
<feature type="region of interest" description="Disordered" evidence="1">
    <location>
        <begin position="210"/>
        <end position="377"/>
    </location>
</feature>
<feature type="compositionally biased region" description="Acidic residues" evidence="1">
    <location>
        <begin position="137"/>
        <end position="157"/>
    </location>
</feature>
<dbReference type="AlphaFoldDB" id="A0AAV5TDF5"/>
<feature type="compositionally biased region" description="Basic and acidic residues" evidence="1">
    <location>
        <begin position="235"/>
        <end position="244"/>
    </location>
</feature>
<feature type="compositionally biased region" description="Basic and acidic residues" evidence="1">
    <location>
        <begin position="295"/>
        <end position="305"/>
    </location>
</feature>
<protein>
    <recommendedName>
        <fullName evidence="2">SAP domain-containing protein</fullName>
    </recommendedName>
</protein>
<sequence>GIRSMDELHDLTVAELRARLKQHSLPTAGKKSELIKRLSVLPQSAPSVDYDNEPTTGNGEEDEEAPPVIKKKNKKKTSSTKKSKSHVIDENETGDSEKKEEEEIGEEMDLEVPVIKKKGKKKTSTSKKSKKSKSIDPIEENEAAEEAEKKEEEEDEMNTSNQTYDVVSPKSEEAKDEEEKAVKSGKKATPIRRASECRRSIFKRLGLDPAIYTPTSGKKRPSTAATPTTAKKRKSMVEKRKDTVEETIDEESTVATDTVEEEMEEQDEPIAPIAEEEEETVEDEEQEEKEEEESEYRQEKIHDVEATMDDQSILSMVSVNSAKRRRSSMKEQGGIQANDIPASSEFWSDDEEVPVEVDQSMLSEVSSKPSSSRRTSLNKRLSAIVNKTQLPPMASGGSATRTQLPLKALSGAKEGPTGTNQAPRSAGRMAPGERFGRAHAKLFEKQEFIGDTVAKKEQRKAALLKTNTSTQRLATPKSTAEMRQPLRDQQAGFKFGSSAIPKSFQFGSTSVEEIQKVQKRPSAIPAPTSLIIKKKAGSVQKLDAKARAKVMVKKPEVRNPLLLPTIPDDCSFVERMATPRAILSSASRTHRGAGGYTPKRGKVESFVDTTKLSDRQYQLAMEAGLLPGGSKKNQKTSSMMKEKEKRENEERRNRARDDLLNVKRQLKLN</sequence>
<gene>
    <name evidence="3" type="ORF">PENTCL1PPCAC_12655</name>
</gene>
<dbReference type="PROSITE" id="PS50800">
    <property type="entry name" value="SAP"/>
    <property type="match status" value="1"/>
</dbReference>
<feature type="compositionally biased region" description="Basic residues" evidence="1">
    <location>
        <begin position="69"/>
        <end position="85"/>
    </location>
</feature>
<accession>A0AAV5TDF5</accession>
<keyword evidence="4" id="KW-1185">Reference proteome</keyword>
<evidence type="ECO:0000313" key="3">
    <source>
        <dbReference type="EMBL" id="GMS90480.1"/>
    </source>
</evidence>
<dbReference type="Proteomes" id="UP001432027">
    <property type="component" value="Unassembled WGS sequence"/>
</dbReference>
<feature type="compositionally biased region" description="Basic and acidic residues" evidence="1">
    <location>
        <begin position="640"/>
        <end position="661"/>
    </location>
</feature>
<proteinExistence type="predicted"/>
<reference evidence="3" key="1">
    <citation type="submission" date="2023-10" db="EMBL/GenBank/DDBJ databases">
        <title>Genome assembly of Pristionchus species.</title>
        <authorList>
            <person name="Yoshida K."/>
            <person name="Sommer R.J."/>
        </authorList>
    </citation>
    <scope>NUCLEOTIDE SEQUENCE</scope>
    <source>
        <strain evidence="3">RS0144</strain>
    </source>
</reference>
<comment type="caution">
    <text evidence="3">The sequence shown here is derived from an EMBL/GenBank/DDBJ whole genome shotgun (WGS) entry which is preliminary data.</text>
</comment>
<dbReference type="Gene3D" id="1.10.720.30">
    <property type="entry name" value="SAP domain"/>
    <property type="match status" value="1"/>
</dbReference>
<dbReference type="InterPro" id="IPR036361">
    <property type="entry name" value="SAP_dom_sf"/>
</dbReference>
<dbReference type="EMBL" id="BTSX01000003">
    <property type="protein sequence ID" value="GMS90480.1"/>
    <property type="molecule type" value="Genomic_DNA"/>
</dbReference>
<feature type="region of interest" description="Disordered" evidence="1">
    <location>
        <begin position="409"/>
        <end position="431"/>
    </location>
</feature>
<feature type="compositionally biased region" description="Acidic residues" evidence="1">
    <location>
        <begin position="245"/>
        <end position="294"/>
    </location>
</feature>
<feature type="compositionally biased region" description="Polar residues" evidence="1">
    <location>
        <begin position="309"/>
        <end position="321"/>
    </location>
</feature>
<dbReference type="Pfam" id="PF02037">
    <property type="entry name" value="SAP"/>
    <property type="match status" value="1"/>
</dbReference>
<feature type="domain" description="SAP" evidence="2">
    <location>
        <begin position="8"/>
        <end position="42"/>
    </location>
</feature>
<dbReference type="SUPFAM" id="SSF68906">
    <property type="entry name" value="SAP domain"/>
    <property type="match status" value="1"/>
</dbReference>
<feature type="region of interest" description="Disordered" evidence="1">
    <location>
        <begin position="39"/>
        <end position="195"/>
    </location>
</feature>
<feature type="compositionally biased region" description="Basic and acidic residues" evidence="1">
    <location>
        <begin position="170"/>
        <end position="182"/>
    </location>
</feature>
<evidence type="ECO:0000259" key="2">
    <source>
        <dbReference type="PROSITE" id="PS50800"/>
    </source>
</evidence>
<feature type="non-terminal residue" evidence="3">
    <location>
        <position position="1"/>
    </location>
</feature>
<dbReference type="InterPro" id="IPR003034">
    <property type="entry name" value="SAP_dom"/>
</dbReference>
<dbReference type="SMART" id="SM00513">
    <property type="entry name" value="SAP"/>
    <property type="match status" value="1"/>
</dbReference>
<organism evidence="3 4">
    <name type="scientific">Pristionchus entomophagus</name>
    <dbReference type="NCBI Taxonomy" id="358040"/>
    <lineage>
        <taxon>Eukaryota</taxon>
        <taxon>Metazoa</taxon>
        <taxon>Ecdysozoa</taxon>
        <taxon>Nematoda</taxon>
        <taxon>Chromadorea</taxon>
        <taxon>Rhabditida</taxon>
        <taxon>Rhabditina</taxon>
        <taxon>Diplogasteromorpha</taxon>
        <taxon>Diplogasteroidea</taxon>
        <taxon>Neodiplogasteridae</taxon>
        <taxon>Pristionchus</taxon>
    </lineage>
</organism>
<evidence type="ECO:0000313" key="4">
    <source>
        <dbReference type="Proteomes" id="UP001432027"/>
    </source>
</evidence>
<evidence type="ECO:0000256" key="1">
    <source>
        <dbReference type="SAM" id="MobiDB-lite"/>
    </source>
</evidence>
<name>A0AAV5TDF5_9BILA</name>